<feature type="non-terminal residue" evidence="1">
    <location>
        <position position="1"/>
    </location>
</feature>
<evidence type="ECO:0000313" key="1">
    <source>
        <dbReference type="EMBL" id="AJR22361.1"/>
    </source>
</evidence>
<accession>A0A1C6ZW14</accession>
<protein>
    <submittedName>
        <fullName evidence="1">Transglutaminase-like protein</fullName>
    </submittedName>
</protein>
<name>A0A1C6ZW14_9APHY</name>
<dbReference type="AlphaFoldDB" id="A0A1C6ZW14"/>
<proteinExistence type="evidence at transcript level"/>
<sequence>LLLDLSVHDHLCYRVRPPQRCFCPSLSRPAYRCSSQHPVCLRPLQPALTTQASARSSASHPSCLEADPITIPRRLAVR</sequence>
<organism evidence="1">
    <name type="scientific">Phlebia brevispora</name>
    <dbReference type="NCBI Taxonomy" id="194682"/>
    <lineage>
        <taxon>Eukaryota</taxon>
        <taxon>Fungi</taxon>
        <taxon>Dikarya</taxon>
        <taxon>Basidiomycota</taxon>
        <taxon>Agaricomycotina</taxon>
        <taxon>Agaricomycetes</taxon>
        <taxon>Polyporales</taxon>
        <taxon>Meruliaceae</taxon>
        <taxon>Phlebia</taxon>
    </lineage>
</organism>
<dbReference type="EMBL" id="KJ690387">
    <property type="protein sequence ID" value="AJR22361.1"/>
    <property type="molecule type" value="mRNA"/>
</dbReference>
<reference evidence="1" key="1">
    <citation type="submission" date="2014-04" db="EMBL/GenBank/DDBJ databases">
        <title>Investigation of phenomenon in decolorized RBBR by Phlebia brevispora KUC9045.</title>
        <authorList>
            <person name="Lee H."/>
            <person name="Kim J.-J."/>
        </authorList>
    </citation>
    <scope>NUCLEOTIDE SEQUENCE</scope>
</reference>